<comment type="caution">
    <text evidence="2">The sequence shown here is derived from an EMBL/GenBank/DDBJ whole genome shotgun (WGS) entry which is preliminary data.</text>
</comment>
<feature type="region of interest" description="Disordered" evidence="1">
    <location>
        <begin position="1"/>
        <end position="118"/>
    </location>
</feature>
<feature type="compositionally biased region" description="Basic residues" evidence="1">
    <location>
        <begin position="81"/>
        <end position="94"/>
    </location>
</feature>
<name>A0A5B7EPX7_PORTR</name>
<reference evidence="2 3" key="1">
    <citation type="submission" date="2019-05" db="EMBL/GenBank/DDBJ databases">
        <title>Another draft genome of Portunus trituberculatus and its Hox gene families provides insights of decapod evolution.</title>
        <authorList>
            <person name="Jeong J.-H."/>
            <person name="Song I."/>
            <person name="Kim S."/>
            <person name="Choi T."/>
            <person name="Kim D."/>
            <person name="Ryu S."/>
            <person name="Kim W."/>
        </authorList>
    </citation>
    <scope>NUCLEOTIDE SEQUENCE [LARGE SCALE GENOMIC DNA]</scope>
    <source>
        <tissue evidence="2">Muscle</tissue>
    </source>
</reference>
<feature type="compositionally biased region" description="Polar residues" evidence="1">
    <location>
        <begin position="69"/>
        <end position="79"/>
    </location>
</feature>
<accession>A0A5B7EPX7</accession>
<feature type="compositionally biased region" description="Low complexity" evidence="1">
    <location>
        <begin position="99"/>
        <end position="111"/>
    </location>
</feature>
<evidence type="ECO:0000313" key="2">
    <source>
        <dbReference type="EMBL" id="MPC36591.1"/>
    </source>
</evidence>
<protein>
    <submittedName>
        <fullName evidence="2">Uncharacterized protein</fullName>
    </submittedName>
</protein>
<sequence>MSRGEQHQQHTSTHSPPVSYLGDMRAVEPRPASPHTGKGATRETRDRNSANIVMAADGTKATSGRACTCSETTQRSQGGQVRRKTGKGSNKRVAKTREANGNMNLPANNGNKQQEETD</sequence>
<keyword evidence="3" id="KW-1185">Reference proteome</keyword>
<dbReference type="AlphaFoldDB" id="A0A5B7EPX7"/>
<proteinExistence type="predicted"/>
<evidence type="ECO:0000256" key="1">
    <source>
        <dbReference type="SAM" id="MobiDB-lite"/>
    </source>
</evidence>
<dbReference type="Proteomes" id="UP000324222">
    <property type="component" value="Unassembled WGS sequence"/>
</dbReference>
<organism evidence="2 3">
    <name type="scientific">Portunus trituberculatus</name>
    <name type="common">Swimming crab</name>
    <name type="synonym">Neptunus trituberculatus</name>
    <dbReference type="NCBI Taxonomy" id="210409"/>
    <lineage>
        <taxon>Eukaryota</taxon>
        <taxon>Metazoa</taxon>
        <taxon>Ecdysozoa</taxon>
        <taxon>Arthropoda</taxon>
        <taxon>Crustacea</taxon>
        <taxon>Multicrustacea</taxon>
        <taxon>Malacostraca</taxon>
        <taxon>Eumalacostraca</taxon>
        <taxon>Eucarida</taxon>
        <taxon>Decapoda</taxon>
        <taxon>Pleocyemata</taxon>
        <taxon>Brachyura</taxon>
        <taxon>Eubrachyura</taxon>
        <taxon>Portunoidea</taxon>
        <taxon>Portunidae</taxon>
        <taxon>Portuninae</taxon>
        <taxon>Portunus</taxon>
    </lineage>
</organism>
<dbReference type="EMBL" id="VSRR010003553">
    <property type="protein sequence ID" value="MPC36591.1"/>
    <property type="molecule type" value="Genomic_DNA"/>
</dbReference>
<gene>
    <name evidence="2" type="ORF">E2C01_030054</name>
</gene>
<evidence type="ECO:0000313" key="3">
    <source>
        <dbReference type="Proteomes" id="UP000324222"/>
    </source>
</evidence>